<dbReference type="Gene3D" id="3.90.1260.10">
    <property type="entry name" value="Argininosuccinate synthetase, chain A, domain 2"/>
    <property type="match status" value="1"/>
</dbReference>
<evidence type="ECO:0000256" key="8">
    <source>
        <dbReference type="ARBA" id="ARBA00022840"/>
    </source>
</evidence>
<dbReference type="GO" id="GO:0000050">
    <property type="term" value="P:urea cycle"/>
    <property type="evidence" value="ECO:0007669"/>
    <property type="project" value="TreeGrafter"/>
</dbReference>
<organism evidence="11">
    <name type="scientific">hydrothermal vent metagenome</name>
    <dbReference type="NCBI Taxonomy" id="652676"/>
    <lineage>
        <taxon>unclassified sequences</taxon>
        <taxon>metagenomes</taxon>
        <taxon>ecological metagenomes</taxon>
    </lineage>
</organism>
<dbReference type="NCBIfam" id="TIGR00032">
    <property type="entry name" value="argG"/>
    <property type="match status" value="1"/>
</dbReference>
<dbReference type="InterPro" id="IPR014729">
    <property type="entry name" value="Rossmann-like_a/b/a_fold"/>
</dbReference>
<feature type="domain" description="Arginosuccinate synthase-like N-terminal" evidence="9">
    <location>
        <begin position="29"/>
        <end position="188"/>
    </location>
</feature>
<dbReference type="PANTHER" id="PTHR11587:SF2">
    <property type="entry name" value="ARGININOSUCCINATE SYNTHASE"/>
    <property type="match status" value="1"/>
</dbReference>
<dbReference type="NCBIfam" id="NF001770">
    <property type="entry name" value="PRK00509.1"/>
    <property type="match status" value="1"/>
</dbReference>
<sequence>MGASVYASVTSESGNRIKGATSTEMAKPKIVLAYSGGLDTTVAVPWLQEKYDADIITLTIDLGMVDLESIRQRALAIGAMQALTVDGRDTLANEFLFPSLQAGTVYEEQYPLATALGRPLIARYLVEVAKEHGAYAIAHGCTGKGNDQVRLEVGIAALGPGIDVIAPIRDWGMSREDEIEYGQARNLPINANRSRFSTDENLWGRSVEAGELEDPWLEPPEDAYAWTSPVSETPDEPAYVEIHFECGVPTAVDGENMAGTDLINHLNTLSGGHGIGRIDHVENRLVGIKSREIYECPAATLLHTAHTALEAMTLTKDQARTKARIALEYADVVYNGLWFTAHRADLNAYVQSTQRYVTGDIKMRLHKGTGTVVGRQAPKALYSYGLATYDRADEFDHSSAEGFIKIFGLSVRTENQVQSD</sequence>
<dbReference type="EMBL" id="FAXA01000191">
    <property type="protein sequence ID" value="CUV02129.1"/>
    <property type="molecule type" value="Genomic_DNA"/>
</dbReference>
<protein>
    <recommendedName>
        <fullName evidence="3">argininosuccinate synthase</fullName>
        <ecNumber evidence="3">6.3.4.5</ecNumber>
    </recommendedName>
</protein>
<dbReference type="CDD" id="cd01999">
    <property type="entry name" value="ASS"/>
    <property type="match status" value="1"/>
</dbReference>
<dbReference type="GO" id="GO:0004055">
    <property type="term" value="F:argininosuccinate synthase activity"/>
    <property type="evidence" value="ECO:0007669"/>
    <property type="project" value="UniProtKB-EC"/>
</dbReference>
<dbReference type="PANTHER" id="PTHR11587">
    <property type="entry name" value="ARGININOSUCCINATE SYNTHASE"/>
    <property type="match status" value="1"/>
</dbReference>
<evidence type="ECO:0000256" key="5">
    <source>
        <dbReference type="ARBA" id="ARBA00022598"/>
    </source>
</evidence>
<reference evidence="11" key="1">
    <citation type="submission" date="2015-10" db="EMBL/GenBank/DDBJ databases">
        <authorList>
            <person name="Gilbert D.G."/>
        </authorList>
    </citation>
    <scope>NUCLEOTIDE SEQUENCE</scope>
</reference>
<name>A0A160V885_9ZZZZ</name>
<accession>A0A160V885</accession>
<evidence type="ECO:0000259" key="9">
    <source>
        <dbReference type="Pfam" id="PF00764"/>
    </source>
</evidence>
<evidence type="ECO:0000256" key="4">
    <source>
        <dbReference type="ARBA" id="ARBA00022571"/>
    </source>
</evidence>
<dbReference type="FunFam" id="3.90.1260.10:FF:000007">
    <property type="entry name" value="Argininosuccinate synthase"/>
    <property type="match status" value="1"/>
</dbReference>
<dbReference type="HAMAP" id="MF_00005">
    <property type="entry name" value="Arg_succ_synth_type1"/>
    <property type="match status" value="1"/>
</dbReference>
<gene>
    <name evidence="11" type="ORF">MGWOODY_Clf1150</name>
</gene>
<proteinExistence type="inferred from homology"/>
<evidence type="ECO:0000256" key="1">
    <source>
        <dbReference type="ARBA" id="ARBA00004967"/>
    </source>
</evidence>
<dbReference type="SUPFAM" id="SSF52402">
    <property type="entry name" value="Adenine nucleotide alpha hydrolases-like"/>
    <property type="match status" value="1"/>
</dbReference>
<dbReference type="InterPro" id="IPR001518">
    <property type="entry name" value="Arginosuc_synth"/>
</dbReference>
<dbReference type="EC" id="6.3.4.5" evidence="3"/>
<evidence type="ECO:0000256" key="7">
    <source>
        <dbReference type="ARBA" id="ARBA00022741"/>
    </source>
</evidence>
<dbReference type="Gene3D" id="1.20.5.470">
    <property type="entry name" value="Single helix bin"/>
    <property type="match status" value="1"/>
</dbReference>
<dbReference type="GO" id="GO:0006526">
    <property type="term" value="P:L-arginine biosynthetic process"/>
    <property type="evidence" value="ECO:0007669"/>
    <property type="project" value="UniProtKB-UniPathway"/>
</dbReference>
<dbReference type="FunFam" id="3.40.50.620:FF:000019">
    <property type="entry name" value="Argininosuccinate synthase"/>
    <property type="match status" value="1"/>
</dbReference>
<evidence type="ECO:0000313" key="11">
    <source>
        <dbReference type="EMBL" id="CUV02129.1"/>
    </source>
</evidence>
<keyword evidence="6" id="KW-0028">Amino-acid biosynthesis</keyword>
<dbReference type="GO" id="GO:0005524">
    <property type="term" value="F:ATP binding"/>
    <property type="evidence" value="ECO:0007669"/>
    <property type="project" value="UniProtKB-KW"/>
</dbReference>
<evidence type="ECO:0000256" key="2">
    <source>
        <dbReference type="ARBA" id="ARBA00011881"/>
    </source>
</evidence>
<dbReference type="Pfam" id="PF00764">
    <property type="entry name" value="Arginosuc_synth"/>
    <property type="match status" value="1"/>
</dbReference>
<comment type="pathway">
    <text evidence="1">Amino-acid biosynthesis; L-arginine biosynthesis; L-arginine from L-ornithine and carbamoyl phosphate: step 2/3.</text>
</comment>
<dbReference type="InterPro" id="IPR023434">
    <property type="entry name" value="Arginosuc_synth_type_1_subfam"/>
</dbReference>
<keyword evidence="8" id="KW-0067">ATP-binding</keyword>
<dbReference type="UniPathway" id="UPA00068">
    <property type="reaction ID" value="UER00113"/>
</dbReference>
<dbReference type="GO" id="GO:0005737">
    <property type="term" value="C:cytoplasm"/>
    <property type="evidence" value="ECO:0007669"/>
    <property type="project" value="TreeGrafter"/>
</dbReference>
<evidence type="ECO:0000256" key="3">
    <source>
        <dbReference type="ARBA" id="ARBA00012286"/>
    </source>
</evidence>
<dbReference type="InterPro" id="IPR048267">
    <property type="entry name" value="Arginosuc_syn_N"/>
</dbReference>
<dbReference type="GO" id="GO:0000053">
    <property type="term" value="P:argininosuccinate metabolic process"/>
    <property type="evidence" value="ECO:0007669"/>
    <property type="project" value="TreeGrafter"/>
</dbReference>
<dbReference type="Gene3D" id="3.40.50.620">
    <property type="entry name" value="HUPs"/>
    <property type="match status" value="1"/>
</dbReference>
<evidence type="ECO:0000256" key="6">
    <source>
        <dbReference type="ARBA" id="ARBA00022605"/>
    </source>
</evidence>
<dbReference type="InterPro" id="IPR048268">
    <property type="entry name" value="Arginosuc_syn_C"/>
</dbReference>
<dbReference type="InterPro" id="IPR024074">
    <property type="entry name" value="AS_cat/multimer_dom_body"/>
</dbReference>
<dbReference type="PROSITE" id="PS00564">
    <property type="entry name" value="ARGININOSUCCIN_SYN_1"/>
    <property type="match status" value="1"/>
</dbReference>
<evidence type="ECO:0000259" key="10">
    <source>
        <dbReference type="Pfam" id="PF20979"/>
    </source>
</evidence>
<keyword evidence="7" id="KW-0547">Nucleotide-binding</keyword>
<comment type="subunit">
    <text evidence="2">Homotetramer.</text>
</comment>
<dbReference type="AlphaFoldDB" id="A0A160V885"/>
<dbReference type="Pfam" id="PF20979">
    <property type="entry name" value="Arginosuc_syn_C"/>
    <property type="match status" value="1"/>
</dbReference>
<dbReference type="InterPro" id="IPR018223">
    <property type="entry name" value="Arginosuc_synth_CS"/>
</dbReference>
<feature type="domain" description="Arginosuccinate synthase C-terminal" evidence="10">
    <location>
        <begin position="196"/>
        <end position="412"/>
    </location>
</feature>
<keyword evidence="5 11" id="KW-0436">Ligase</keyword>
<dbReference type="SUPFAM" id="SSF69864">
    <property type="entry name" value="Argininosuccinate synthetase, C-terminal domain"/>
    <property type="match status" value="1"/>
</dbReference>
<keyword evidence="4" id="KW-0055">Arginine biosynthesis</keyword>